<organism evidence="3 4">
    <name type="scientific">Cellulophaga tyrosinoxydans</name>
    <dbReference type="NCBI Taxonomy" id="504486"/>
    <lineage>
        <taxon>Bacteria</taxon>
        <taxon>Pseudomonadati</taxon>
        <taxon>Bacteroidota</taxon>
        <taxon>Flavobacteriia</taxon>
        <taxon>Flavobacteriales</taxon>
        <taxon>Flavobacteriaceae</taxon>
        <taxon>Cellulophaga</taxon>
    </lineage>
</organism>
<protein>
    <submittedName>
        <fullName evidence="3">Uncharacterized protein, Rmd1/YagE family</fullName>
    </submittedName>
</protein>
<keyword evidence="1" id="KW-0472">Membrane</keyword>
<dbReference type="AlphaFoldDB" id="A0A1W1YIZ9"/>
<dbReference type="OrthoDB" id="942290at2"/>
<dbReference type="STRING" id="504486.SAMN05660703_0556"/>
<proteinExistence type="predicted"/>
<dbReference type="EMBL" id="FWXO01000001">
    <property type="protein sequence ID" value="SMC36102.1"/>
    <property type="molecule type" value="Genomic_DNA"/>
</dbReference>
<dbReference type="RefSeq" id="WP_084059860.1">
    <property type="nucleotide sequence ID" value="NZ_FWXO01000001.1"/>
</dbReference>
<keyword evidence="1" id="KW-1133">Transmembrane helix</keyword>
<dbReference type="PANTHER" id="PTHR16255:SF1">
    <property type="entry name" value="REQUIRED FOR MEIOTIC NUCLEAR DIVISION PROTEIN 1 HOMOLOG"/>
    <property type="match status" value="1"/>
</dbReference>
<sequence>MVFEVVAFQIAGTLDIRQCRNLLPIKVLFASSDELYLKSGPQKFVYIFQYGMVSFFNHNETEMHNILQKLDPVTSKQTQAELSEKIQVEILTDQRKVSFNKVILPDFDKEAIRMVMLNASQSVALDRYSYVTEQLLEETNEHTKYLEQHGKLDIGGNKLKRFIGRVLNIKNQISENLYIFDEPDITWDDENLNKLNLELKQTFDLKNRYRNIYERIEIIKENLSLFKDIMEHRESSRLEWIIIILILVEVVDLFVLRLFKL</sequence>
<evidence type="ECO:0000313" key="3">
    <source>
        <dbReference type="EMBL" id="SMC36102.1"/>
    </source>
</evidence>
<dbReference type="PANTHER" id="PTHR16255">
    <property type="entry name" value="REQUIRED FOR MEIOTIC NUCLEAR DIVISION PROTEIN 1 HOMOLOG"/>
    <property type="match status" value="1"/>
</dbReference>
<dbReference type="InterPro" id="IPR003734">
    <property type="entry name" value="DUF155"/>
</dbReference>
<name>A0A1W1YIZ9_9FLAO</name>
<dbReference type="Proteomes" id="UP000192360">
    <property type="component" value="Unassembled WGS sequence"/>
</dbReference>
<keyword evidence="1" id="KW-0812">Transmembrane</keyword>
<evidence type="ECO:0000259" key="2">
    <source>
        <dbReference type="Pfam" id="PF02582"/>
    </source>
</evidence>
<dbReference type="Pfam" id="PF02582">
    <property type="entry name" value="DUF155"/>
    <property type="match status" value="1"/>
</dbReference>
<gene>
    <name evidence="3" type="ORF">SAMN05660703_0556</name>
</gene>
<keyword evidence="4" id="KW-1185">Reference proteome</keyword>
<evidence type="ECO:0000256" key="1">
    <source>
        <dbReference type="SAM" id="Phobius"/>
    </source>
</evidence>
<feature type="domain" description="DUF155" evidence="2">
    <location>
        <begin position="45"/>
        <end position="211"/>
    </location>
</feature>
<dbReference type="InterPro" id="IPR051624">
    <property type="entry name" value="RMD1/Sad1-interacting"/>
</dbReference>
<feature type="transmembrane region" description="Helical" evidence="1">
    <location>
        <begin position="240"/>
        <end position="259"/>
    </location>
</feature>
<accession>A0A1W1YIZ9</accession>
<reference evidence="3 4" key="1">
    <citation type="submission" date="2017-04" db="EMBL/GenBank/DDBJ databases">
        <authorList>
            <person name="Afonso C.L."/>
            <person name="Miller P.J."/>
            <person name="Scott M.A."/>
            <person name="Spackman E."/>
            <person name="Goraichik I."/>
            <person name="Dimitrov K.M."/>
            <person name="Suarez D.L."/>
            <person name="Swayne D.E."/>
        </authorList>
    </citation>
    <scope>NUCLEOTIDE SEQUENCE [LARGE SCALE GENOMIC DNA]</scope>
    <source>
        <strain evidence="3 4">DSM 21164</strain>
    </source>
</reference>
<evidence type="ECO:0000313" key="4">
    <source>
        <dbReference type="Proteomes" id="UP000192360"/>
    </source>
</evidence>